<gene>
    <name evidence="3" type="ORF">TeGR_g13983</name>
</gene>
<dbReference type="PANTHER" id="PTHR40861:SF1">
    <property type="entry name" value="PHOSPHATIDATE PHOSPHATASE APP1 CATALYTIC DOMAIN-CONTAINING PROTEIN"/>
    <property type="match status" value="1"/>
</dbReference>
<accession>A0ABQ6MS30</accession>
<feature type="compositionally biased region" description="Basic residues" evidence="1">
    <location>
        <begin position="751"/>
        <end position="760"/>
    </location>
</feature>
<proteinExistence type="predicted"/>
<feature type="region of interest" description="Disordered" evidence="1">
    <location>
        <begin position="426"/>
        <end position="474"/>
    </location>
</feature>
<feature type="transmembrane region" description="Helical" evidence="2">
    <location>
        <begin position="43"/>
        <end position="66"/>
    </location>
</feature>
<keyword evidence="4" id="KW-1185">Reference proteome</keyword>
<evidence type="ECO:0000313" key="3">
    <source>
        <dbReference type="EMBL" id="GMI32012.1"/>
    </source>
</evidence>
<evidence type="ECO:0000256" key="1">
    <source>
        <dbReference type="SAM" id="MobiDB-lite"/>
    </source>
</evidence>
<dbReference type="Proteomes" id="UP001165060">
    <property type="component" value="Unassembled WGS sequence"/>
</dbReference>
<feature type="transmembrane region" description="Helical" evidence="2">
    <location>
        <begin position="12"/>
        <end position="31"/>
    </location>
</feature>
<dbReference type="EMBL" id="BRYB01001723">
    <property type="protein sequence ID" value="GMI32012.1"/>
    <property type="molecule type" value="Genomic_DNA"/>
</dbReference>
<keyword evidence="2" id="KW-0812">Transmembrane</keyword>
<dbReference type="PANTHER" id="PTHR40861">
    <property type="entry name" value="DUF2183 DOMAIN-CONTAINING PROTEIN"/>
    <property type="match status" value="1"/>
</dbReference>
<sequence length="779" mass="86841">MDFSEVDRNEIFYGGLLLNLSLLAAFFLLENTSIHRTRRTERACLSVIVITAYLWILLVTVIFSEASDEASEDYDELIHKHPSVKYLPAALEFTVITLLATRSLLGLSSSTKVSKFTGSWPLDERHIEGSYSAKRKVEELRQLMDQINSYANFALFDHVPSFVWPLCAVLYFFFKVALATSVAMAYIAMLLLGFFGCLVLWVVLKNLTNAVIGKHIVLRQRQEKLFMAALNSADPDELNFIVQNVKLSTILSEAPMSTVRVFSSPRALQERLNTASKAVVVDALMKRGTRGTQAEIAEIIFSSKGERLTKLKNIIDTGGDYLNLMKLMSDITNSTLRKEILEHIKNQAEMAVRDNDNKQFGLKILSDVDDTLYCSGGKFPAGCDKRLPRRCAYPGVFKFLECLDTKDQEDGSEYITVNVQPVSKTSKTLARYSEGSRGKSFAGDPSSRPSEASAASSSWDGNHNDDSDDDEEEDVQIIPSSLSVLRLRRKMDREGHIVDAHRTFVLKDPSTCNLVFLSARPHLYKELTEQKSYSRFRRYVSSSALHRMPTLLPGKLWPGTKAFLLTPILKSRAWRWVGDLKFQSFKHYSALYPEYDLVFVGDNGQGDLHAAGKMRAEPELRGKLRGIFIHKVIPSSLQLGEPPSSAPPDPDACPVSFFSTYVAAGVAAYKRGLLSRDDIHDVAKAALRDFDDLRALHPDWDDEAISGQIATDLQEVNLEMDDGSGGKGRLFVEKVERLATMHSVSAVAGRRATKGRKGTRKMSGGSESSLTSDLLRNVV</sequence>
<feature type="compositionally biased region" description="Low complexity" evidence="1">
    <location>
        <begin position="446"/>
        <end position="458"/>
    </location>
</feature>
<evidence type="ECO:0000256" key="2">
    <source>
        <dbReference type="SAM" id="Phobius"/>
    </source>
</evidence>
<feature type="compositionally biased region" description="Polar residues" evidence="1">
    <location>
        <begin position="765"/>
        <end position="779"/>
    </location>
</feature>
<reference evidence="3 4" key="1">
    <citation type="journal article" date="2023" name="Commun. Biol.">
        <title>Genome analysis of Parmales, the sister group of diatoms, reveals the evolutionary specialization of diatoms from phago-mixotrophs to photoautotrophs.</title>
        <authorList>
            <person name="Ban H."/>
            <person name="Sato S."/>
            <person name="Yoshikawa S."/>
            <person name="Yamada K."/>
            <person name="Nakamura Y."/>
            <person name="Ichinomiya M."/>
            <person name="Sato N."/>
            <person name="Blanc-Mathieu R."/>
            <person name="Endo H."/>
            <person name="Kuwata A."/>
            <person name="Ogata H."/>
        </authorList>
    </citation>
    <scope>NUCLEOTIDE SEQUENCE [LARGE SCALE GENOMIC DNA]</scope>
</reference>
<protein>
    <recommendedName>
        <fullName evidence="5">Phosphatidate phosphatase APP1 catalytic domain-containing protein</fullName>
    </recommendedName>
</protein>
<name>A0ABQ6MS30_9STRA</name>
<keyword evidence="2" id="KW-1133">Transmembrane helix</keyword>
<keyword evidence="2" id="KW-0472">Membrane</keyword>
<evidence type="ECO:0008006" key="5">
    <source>
        <dbReference type="Google" id="ProtNLM"/>
    </source>
</evidence>
<comment type="caution">
    <text evidence="3">The sequence shown here is derived from an EMBL/GenBank/DDBJ whole genome shotgun (WGS) entry which is preliminary data.</text>
</comment>
<feature type="transmembrane region" description="Helical" evidence="2">
    <location>
        <begin position="150"/>
        <end position="174"/>
    </location>
</feature>
<feature type="transmembrane region" description="Helical" evidence="2">
    <location>
        <begin position="186"/>
        <end position="204"/>
    </location>
</feature>
<feature type="region of interest" description="Disordered" evidence="1">
    <location>
        <begin position="749"/>
        <end position="779"/>
    </location>
</feature>
<organism evidence="3 4">
    <name type="scientific">Tetraparma gracilis</name>
    <dbReference type="NCBI Taxonomy" id="2962635"/>
    <lineage>
        <taxon>Eukaryota</taxon>
        <taxon>Sar</taxon>
        <taxon>Stramenopiles</taxon>
        <taxon>Ochrophyta</taxon>
        <taxon>Bolidophyceae</taxon>
        <taxon>Parmales</taxon>
        <taxon>Triparmaceae</taxon>
        <taxon>Tetraparma</taxon>
    </lineage>
</organism>
<evidence type="ECO:0000313" key="4">
    <source>
        <dbReference type="Proteomes" id="UP001165060"/>
    </source>
</evidence>